<evidence type="ECO:0000259" key="1">
    <source>
        <dbReference type="Pfam" id="PF03435"/>
    </source>
</evidence>
<dbReference type="InterPro" id="IPR005097">
    <property type="entry name" value="Sacchrp_dh_NADP-bd"/>
</dbReference>
<dbReference type="AlphaFoldDB" id="A0A8I1JG93"/>
<dbReference type="PANTHER" id="PTHR43796:SF2">
    <property type="entry name" value="CARBOXYNORSPERMIDINE SYNTHASE"/>
    <property type="match status" value="1"/>
</dbReference>
<dbReference type="EMBL" id="JAEHTE010000001">
    <property type="protein sequence ID" value="MBI6882577.1"/>
    <property type="molecule type" value="Genomic_DNA"/>
</dbReference>
<protein>
    <submittedName>
        <fullName evidence="2">Saccharopine dehydrogenase NADP-binding domain-containing protein</fullName>
    </submittedName>
</protein>
<dbReference type="InterPro" id="IPR036291">
    <property type="entry name" value="NAD(P)-bd_dom_sf"/>
</dbReference>
<accession>A0A8I1JG93</accession>
<dbReference type="Proteomes" id="UP000637061">
    <property type="component" value="Unassembled WGS sequence"/>
</dbReference>
<dbReference type="Gene3D" id="3.40.50.720">
    <property type="entry name" value="NAD(P)-binding Rossmann-like Domain"/>
    <property type="match status" value="1"/>
</dbReference>
<reference evidence="2" key="1">
    <citation type="submission" date="2020-12" db="EMBL/GenBank/DDBJ databases">
        <title>Enhanced detection system for hospital associated transmission using whole genome sequencing surveillance.</title>
        <authorList>
            <person name="Harrison L.H."/>
            <person name="Van Tyne D."/>
            <person name="Marsh J.W."/>
            <person name="Griffith M.P."/>
            <person name="Snyder D.J."/>
            <person name="Cooper V.S."/>
            <person name="Mustapha M."/>
        </authorList>
    </citation>
    <scope>NUCLEOTIDE SEQUENCE</scope>
    <source>
        <strain evidence="2">PSB00042</strain>
    </source>
</reference>
<evidence type="ECO:0000313" key="2">
    <source>
        <dbReference type="EMBL" id="MBI6882577.1"/>
    </source>
</evidence>
<gene>
    <name evidence="2" type="ORF">JEU22_01515</name>
</gene>
<name>A0A8I1JG93_PSEPU</name>
<dbReference type="SUPFAM" id="SSF51735">
    <property type="entry name" value="NAD(P)-binding Rossmann-fold domains"/>
    <property type="match status" value="1"/>
</dbReference>
<comment type="caution">
    <text evidence="2">The sequence shown here is derived from an EMBL/GenBank/DDBJ whole genome shotgun (WGS) entry which is preliminary data.</text>
</comment>
<dbReference type="Pfam" id="PF03435">
    <property type="entry name" value="Sacchrp_dh_NADP"/>
    <property type="match status" value="1"/>
</dbReference>
<dbReference type="PANTHER" id="PTHR43796">
    <property type="entry name" value="CARBOXYNORSPERMIDINE SYNTHASE"/>
    <property type="match status" value="1"/>
</dbReference>
<dbReference type="RefSeq" id="WP_198746190.1">
    <property type="nucleotide sequence ID" value="NZ_JAEHTE010000001.1"/>
</dbReference>
<evidence type="ECO:0000313" key="3">
    <source>
        <dbReference type="Proteomes" id="UP000637061"/>
    </source>
</evidence>
<sequence length="379" mass="41259">MDALGQCHYTFGHFQQLVRFMRALVLGAYGHYGQILCQMLAKIPNVTVIGAGKRSDRLSYISNELDIETILMDWRDKDLPALLTENDIHLVIHAAGPFHNQDYSVAQACIDAGCYYVDLADHRDFVGGIQSLDEAARSAKVLAASGMGLLALTDAIAESFHDKVPMINHMDIGYSGSGAVPGLASFQSYLNICGQSILQTDNGKLIEVVGAGGCVMHHFGNEFASREMVTIDGPELDFLPAKYSLRSISLKGGIGKRGSKALSILSTLVTKNWIKDRMAWATKLQKLARLGVRASQQKGGLFIEVEGRDKHDKVVECVFEIHTTDNRFEELRLAPVVALVKRLMTDFVPSPGAHPAMGLVSLEDILGVLGDDGITVFQG</sequence>
<proteinExistence type="predicted"/>
<feature type="domain" description="Saccharopine dehydrogenase NADP binding" evidence="1">
    <location>
        <begin position="24"/>
        <end position="140"/>
    </location>
</feature>
<organism evidence="2 3">
    <name type="scientific">Pseudomonas putida</name>
    <name type="common">Arthrobacter siderocapsulatus</name>
    <dbReference type="NCBI Taxonomy" id="303"/>
    <lineage>
        <taxon>Bacteria</taxon>
        <taxon>Pseudomonadati</taxon>
        <taxon>Pseudomonadota</taxon>
        <taxon>Gammaproteobacteria</taxon>
        <taxon>Pseudomonadales</taxon>
        <taxon>Pseudomonadaceae</taxon>
        <taxon>Pseudomonas</taxon>
    </lineage>
</organism>